<protein>
    <recommendedName>
        <fullName evidence="3">DUF4258 domain-containing protein</fullName>
    </recommendedName>
</protein>
<dbReference type="EMBL" id="CP053084">
    <property type="protein sequence ID" value="QJR30691.1"/>
    <property type="molecule type" value="Genomic_DNA"/>
</dbReference>
<keyword evidence="2" id="KW-1185">Reference proteome</keyword>
<evidence type="ECO:0000313" key="1">
    <source>
        <dbReference type="EMBL" id="QJR30691.1"/>
    </source>
</evidence>
<evidence type="ECO:0008006" key="3">
    <source>
        <dbReference type="Google" id="ProtNLM"/>
    </source>
</evidence>
<reference evidence="1 2" key="1">
    <citation type="submission" date="2020-05" db="EMBL/GenBank/DDBJ databases">
        <title>Compete genome of Limnobacter sp. SAORIC-580.</title>
        <authorList>
            <person name="Song J."/>
            <person name="Cho J.-C."/>
        </authorList>
    </citation>
    <scope>NUCLEOTIDE SEQUENCE [LARGE SCALE GENOMIC DNA]</scope>
    <source>
        <strain evidence="1 2">SAORIC-580</strain>
    </source>
</reference>
<organism evidence="1 2">
    <name type="scientific">Limnobacter profundi</name>
    <dbReference type="NCBI Taxonomy" id="2732163"/>
    <lineage>
        <taxon>Bacteria</taxon>
        <taxon>Pseudomonadati</taxon>
        <taxon>Pseudomonadota</taxon>
        <taxon>Betaproteobacteria</taxon>
        <taxon>Burkholderiales</taxon>
        <taxon>Burkholderiaceae</taxon>
        <taxon>Limnobacter</taxon>
    </lineage>
</organism>
<accession>A0ABX6N8I2</accession>
<evidence type="ECO:0000313" key="2">
    <source>
        <dbReference type="Proteomes" id="UP000501130"/>
    </source>
</evidence>
<name>A0ABX6N8I2_9BURK</name>
<proteinExistence type="predicted"/>
<gene>
    <name evidence="1" type="ORF">HKT17_13790</name>
</gene>
<sequence length="94" mass="10634">MGYRSAKKEILRALRNGNYQHESRGDIDVKNLLALGKVSAIEVATLIASSDGSMHTESPHHVVKGITVHVIKVKNWYIKFYFVDPDAWFISVHK</sequence>
<dbReference type="Proteomes" id="UP000501130">
    <property type="component" value="Chromosome"/>
</dbReference>